<gene>
    <name evidence="1" type="ORF">TOA249_LOCUS20419</name>
</gene>
<reference evidence="1" key="1">
    <citation type="submission" date="2021-02" db="EMBL/GenBank/DDBJ databases">
        <authorList>
            <person name="Nowell W R."/>
        </authorList>
    </citation>
    <scope>NUCLEOTIDE SEQUENCE</scope>
</reference>
<dbReference type="AlphaFoldDB" id="A0A821LK13"/>
<name>A0A821LK13_9BILA</name>
<sequence>INSIHHQLILKNNTEVDMSKGNSEQKQIESAVTIIEKAAPSIVTAELTRPMHGELLIILCFDEIDSASEECQNIATQATKHNQ</sequence>
<feature type="non-terminal residue" evidence="1">
    <location>
        <position position="1"/>
    </location>
</feature>
<accession>A0A821LK13</accession>
<comment type="caution">
    <text evidence="1">The sequence shown here is derived from an EMBL/GenBank/DDBJ whole genome shotgun (WGS) entry which is preliminary data.</text>
</comment>
<organism evidence="1 2">
    <name type="scientific">Rotaria socialis</name>
    <dbReference type="NCBI Taxonomy" id="392032"/>
    <lineage>
        <taxon>Eukaryota</taxon>
        <taxon>Metazoa</taxon>
        <taxon>Spiralia</taxon>
        <taxon>Gnathifera</taxon>
        <taxon>Rotifera</taxon>
        <taxon>Eurotatoria</taxon>
        <taxon>Bdelloidea</taxon>
        <taxon>Philodinida</taxon>
        <taxon>Philodinidae</taxon>
        <taxon>Rotaria</taxon>
    </lineage>
</organism>
<dbReference type="EMBL" id="CAJOBS010001674">
    <property type="protein sequence ID" value="CAF4751718.1"/>
    <property type="molecule type" value="Genomic_DNA"/>
</dbReference>
<evidence type="ECO:0000313" key="2">
    <source>
        <dbReference type="Proteomes" id="UP000663838"/>
    </source>
</evidence>
<protein>
    <submittedName>
        <fullName evidence="1">Uncharacterized protein</fullName>
    </submittedName>
</protein>
<dbReference type="Proteomes" id="UP000663838">
    <property type="component" value="Unassembled WGS sequence"/>
</dbReference>
<evidence type="ECO:0000313" key="1">
    <source>
        <dbReference type="EMBL" id="CAF4751718.1"/>
    </source>
</evidence>
<proteinExistence type="predicted"/>